<sequence>MRVAWRPPRRPRRRRTCSLAVLCAPKAIAAAAAAGDFSRPWATHAGCAELLRRFNFNGNYSFLMAHRLAVCVHRRQELPDWHGPERPALLSGEHFPVTVTPSPRGPVGYWVLPVWDYVVSNFVRIGGTFDPAELSLYKRLVREGDSVCDAGAHVGAYAIPLAAHVGASGAVHAFEPFRLVFQQLVANAAVNGLSNVYAHQLALGDKRERLRGVNSPALTRYGNVGATPVFVQPEEHFTSDNALQYEGRETVTVVPLDEMQLDRVGGLNFLKVDVEGALDRVLRGAHGTIHTHRPVMAVEHRGPGDGPALLLEWGYRCVEVLPVHELWICVPSERWWSFAWVTKWAADH</sequence>
<evidence type="ECO:0000313" key="4">
    <source>
        <dbReference type="Proteomes" id="UP001189429"/>
    </source>
</evidence>
<feature type="domain" description="Methyltransferase FkbM" evidence="2">
    <location>
        <begin position="149"/>
        <end position="304"/>
    </location>
</feature>
<evidence type="ECO:0000313" key="3">
    <source>
        <dbReference type="EMBL" id="CAK0867693.1"/>
    </source>
</evidence>
<organism evidence="3 4">
    <name type="scientific">Prorocentrum cordatum</name>
    <dbReference type="NCBI Taxonomy" id="2364126"/>
    <lineage>
        <taxon>Eukaryota</taxon>
        <taxon>Sar</taxon>
        <taxon>Alveolata</taxon>
        <taxon>Dinophyceae</taxon>
        <taxon>Prorocentrales</taxon>
        <taxon>Prorocentraceae</taxon>
        <taxon>Prorocentrum</taxon>
    </lineage>
</organism>
<keyword evidence="4" id="KW-1185">Reference proteome</keyword>
<reference evidence="3" key="1">
    <citation type="submission" date="2023-10" db="EMBL/GenBank/DDBJ databases">
        <authorList>
            <person name="Chen Y."/>
            <person name="Shah S."/>
            <person name="Dougan E. K."/>
            <person name="Thang M."/>
            <person name="Chan C."/>
        </authorList>
    </citation>
    <scope>NUCLEOTIDE SEQUENCE [LARGE SCALE GENOMIC DNA]</scope>
</reference>
<feature type="non-terminal residue" evidence="3">
    <location>
        <position position="348"/>
    </location>
</feature>
<dbReference type="InterPro" id="IPR006342">
    <property type="entry name" value="FkbM_mtfrase"/>
</dbReference>
<dbReference type="Pfam" id="PF05050">
    <property type="entry name" value="Methyltransf_21"/>
    <property type="match status" value="1"/>
</dbReference>
<gene>
    <name evidence="3" type="ORF">PCOR1329_LOCUS54566</name>
</gene>
<name>A0ABN9V6S1_9DINO</name>
<protein>
    <recommendedName>
        <fullName evidence="2">Methyltransferase FkbM domain-containing protein</fullName>
    </recommendedName>
</protein>
<evidence type="ECO:0000256" key="1">
    <source>
        <dbReference type="SAM" id="SignalP"/>
    </source>
</evidence>
<feature type="signal peptide" evidence="1">
    <location>
        <begin position="1"/>
        <end position="34"/>
    </location>
</feature>
<dbReference type="EMBL" id="CAUYUJ010016671">
    <property type="protein sequence ID" value="CAK0867693.1"/>
    <property type="molecule type" value="Genomic_DNA"/>
</dbReference>
<dbReference type="InterPro" id="IPR029063">
    <property type="entry name" value="SAM-dependent_MTases_sf"/>
</dbReference>
<accession>A0ABN9V6S1</accession>
<dbReference type="NCBIfam" id="TIGR01444">
    <property type="entry name" value="fkbM_fam"/>
    <property type="match status" value="1"/>
</dbReference>
<evidence type="ECO:0000259" key="2">
    <source>
        <dbReference type="Pfam" id="PF05050"/>
    </source>
</evidence>
<keyword evidence="1" id="KW-0732">Signal</keyword>
<comment type="caution">
    <text evidence="3">The sequence shown here is derived from an EMBL/GenBank/DDBJ whole genome shotgun (WGS) entry which is preliminary data.</text>
</comment>
<dbReference type="SUPFAM" id="SSF53335">
    <property type="entry name" value="S-adenosyl-L-methionine-dependent methyltransferases"/>
    <property type="match status" value="1"/>
</dbReference>
<dbReference type="PANTHER" id="PTHR34203:SF15">
    <property type="entry name" value="SLL1173 PROTEIN"/>
    <property type="match status" value="1"/>
</dbReference>
<dbReference type="PANTHER" id="PTHR34203">
    <property type="entry name" value="METHYLTRANSFERASE, FKBM FAMILY PROTEIN"/>
    <property type="match status" value="1"/>
</dbReference>
<proteinExistence type="predicted"/>
<dbReference type="InterPro" id="IPR052514">
    <property type="entry name" value="SAM-dependent_MTase"/>
</dbReference>
<dbReference type="Proteomes" id="UP001189429">
    <property type="component" value="Unassembled WGS sequence"/>
</dbReference>
<dbReference type="Gene3D" id="3.40.50.150">
    <property type="entry name" value="Vaccinia Virus protein VP39"/>
    <property type="match status" value="1"/>
</dbReference>
<feature type="chain" id="PRO_5047441023" description="Methyltransferase FkbM domain-containing protein" evidence="1">
    <location>
        <begin position="35"/>
        <end position="348"/>
    </location>
</feature>